<dbReference type="EMBL" id="LAZR01010888">
    <property type="protein sequence ID" value="KKM64493.1"/>
    <property type="molecule type" value="Genomic_DNA"/>
</dbReference>
<evidence type="ECO:0000313" key="1">
    <source>
        <dbReference type="EMBL" id="KKM64493.1"/>
    </source>
</evidence>
<organism evidence="1">
    <name type="scientific">marine sediment metagenome</name>
    <dbReference type="NCBI Taxonomy" id="412755"/>
    <lineage>
        <taxon>unclassified sequences</taxon>
        <taxon>metagenomes</taxon>
        <taxon>ecological metagenomes</taxon>
    </lineage>
</organism>
<accession>A0A0F9J4M9</accession>
<name>A0A0F9J4M9_9ZZZZ</name>
<gene>
    <name evidence="1" type="ORF">LCGC14_1500840</name>
</gene>
<dbReference type="AlphaFoldDB" id="A0A0F9J4M9"/>
<sequence>MRLKLGPLRIRTLTKSERQGGIIVKWWLISDDTIKKIKCDLEIAIAGYEPVALTRPKFMGEFPLSDALHELDSGLHKTEAIPEDML</sequence>
<proteinExistence type="predicted"/>
<protein>
    <submittedName>
        <fullName evidence="1">Uncharacterized protein</fullName>
    </submittedName>
</protein>
<comment type="caution">
    <text evidence="1">The sequence shown here is derived from an EMBL/GenBank/DDBJ whole genome shotgun (WGS) entry which is preliminary data.</text>
</comment>
<reference evidence="1" key="1">
    <citation type="journal article" date="2015" name="Nature">
        <title>Complex archaea that bridge the gap between prokaryotes and eukaryotes.</title>
        <authorList>
            <person name="Spang A."/>
            <person name="Saw J.H."/>
            <person name="Jorgensen S.L."/>
            <person name="Zaremba-Niedzwiedzka K."/>
            <person name="Martijn J."/>
            <person name="Lind A.E."/>
            <person name="van Eijk R."/>
            <person name="Schleper C."/>
            <person name="Guy L."/>
            <person name="Ettema T.J."/>
        </authorList>
    </citation>
    <scope>NUCLEOTIDE SEQUENCE</scope>
</reference>